<dbReference type="Pfam" id="PF26253">
    <property type="entry name" value="RdRP_head"/>
    <property type="match status" value="1"/>
</dbReference>
<comment type="similarity">
    <text evidence="1 8">Belongs to the RdRP family.</text>
</comment>
<feature type="domain" description="RDRP core" evidence="9">
    <location>
        <begin position="75"/>
        <end position="619"/>
    </location>
</feature>
<name>A0A6A7G3N6_9CRUS</name>
<organism evidence="11">
    <name type="scientific">Hirondellea gigas</name>
    <dbReference type="NCBI Taxonomy" id="1518452"/>
    <lineage>
        <taxon>Eukaryota</taxon>
        <taxon>Metazoa</taxon>
        <taxon>Ecdysozoa</taxon>
        <taxon>Arthropoda</taxon>
        <taxon>Crustacea</taxon>
        <taxon>Multicrustacea</taxon>
        <taxon>Malacostraca</taxon>
        <taxon>Eumalacostraca</taxon>
        <taxon>Peracarida</taxon>
        <taxon>Amphipoda</taxon>
        <taxon>Amphilochidea</taxon>
        <taxon>Lysianassida</taxon>
        <taxon>Lysianassidira</taxon>
        <taxon>Lysianassoidea</taxon>
        <taxon>Lysianassidae</taxon>
        <taxon>Hirondellea</taxon>
    </lineage>
</organism>
<evidence type="ECO:0000259" key="9">
    <source>
        <dbReference type="Pfam" id="PF05183"/>
    </source>
</evidence>
<keyword evidence="6" id="KW-0943">RNA-mediated gene silencing</keyword>
<dbReference type="InterPro" id="IPR007855">
    <property type="entry name" value="RDRP"/>
</dbReference>
<evidence type="ECO:0000313" key="11">
    <source>
        <dbReference type="EMBL" id="LAC25450.1"/>
    </source>
</evidence>
<dbReference type="PANTHER" id="PTHR23079">
    <property type="entry name" value="RNA-DEPENDENT RNA POLYMERASE"/>
    <property type="match status" value="1"/>
</dbReference>
<proteinExistence type="evidence at transcript level"/>
<dbReference type="InterPro" id="IPR058752">
    <property type="entry name" value="RDRP_C_head"/>
</dbReference>
<accession>A0A6A7G3N6</accession>
<evidence type="ECO:0000256" key="3">
    <source>
        <dbReference type="ARBA" id="ARBA00022679"/>
    </source>
</evidence>
<keyword evidence="3 8" id="KW-0808">Transferase</keyword>
<evidence type="ECO:0000256" key="8">
    <source>
        <dbReference type="RuleBase" id="RU363098"/>
    </source>
</evidence>
<protein>
    <recommendedName>
        <fullName evidence="8">RNA-dependent RNA polymerase</fullName>
        <ecNumber evidence="8">2.7.7.48</ecNumber>
    </recommendedName>
</protein>
<comment type="catalytic activity">
    <reaction evidence="7 8">
        <text>RNA(n) + a ribonucleoside 5'-triphosphate = RNA(n+1) + diphosphate</text>
        <dbReference type="Rhea" id="RHEA:21248"/>
        <dbReference type="Rhea" id="RHEA-COMP:14527"/>
        <dbReference type="Rhea" id="RHEA-COMP:17342"/>
        <dbReference type="ChEBI" id="CHEBI:33019"/>
        <dbReference type="ChEBI" id="CHEBI:61557"/>
        <dbReference type="ChEBI" id="CHEBI:140395"/>
        <dbReference type="EC" id="2.7.7.48"/>
    </reaction>
</comment>
<dbReference type="GO" id="GO:0003968">
    <property type="term" value="F:RNA-directed RNA polymerase activity"/>
    <property type="evidence" value="ECO:0007669"/>
    <property type="project" value="UniProtKB-KW"/>
</dbReference>
<dbReference type="EC" id="2.7.7.48" evidence="8"/>
<sequence>MEWKRFIRFVSEERNSTEMAIMENAFERLVSRATIVYNLFEEFMKLIDFLSDDQAFHNVRIIPDYCAITRKVYISPLKITPIPPLVEQSNRVLRRFPHLQSRFLRVTFCDEELYKMHYIEAGQSEDITTRILSILQYGLLIGSRRFSFLAWSTSQLREHSLWLFNESDDYSAQDIRDSLGTFSERIVAKYAARLGQPFSASYEGSSLNKGDVVIVDDIKRYQYTFSDGIGKCRPDLMKKICRQAGFSEVYSGLQIRIGGAKGMIVSWANTVHPMELRKSMIKFQSDDLKIDVLSRSKCLPGYLNRQIILLLSHLNIPDSVFEDIQSTQLTQLDQMIIDRQAALSFFRAHNDDYGLSSWMTQILNDGFALDEPFIRGILKVSAASEKRQMKDRAHLLVDRACLVKGALDETGILSYGEIFIQYQQPNGEYVVMKGRVAVAKNPCLHPGDIRILIAVDVECLHHLKNLAVFPSQGPRPHPNECSGSDLDGDQYFVTDHPDLVPDRAAYEPMDYTSPVPKTVFQVTMLEIHRFFVDYIKNDLLGVIANAHLAQADVSEDGPSSEACLMLANLHSIAVDFPKTGVPAKLDKGLIPVTYPDFLQKKTRPMHVSKKILGKLYRNVVSEDLSVMREYPKIPVDQSFEYRMNLDSTIVDEMKFAYRVRDSFNGNILEIMNQYGIKSESELISGNFLEVPKLRGKREFYVKSTVLRAVNRLRDNYRQKFFEPFEVDHFKMASIEDRKLMISKALAWYLVTYIPISTAFKRKKITLLSFAWVMSDILGVANTQV</sequence>
<keyword evidence="5 8" id="KW-0694">RNA-binding</keyword>
<evidence type="ECO:0000259" key="10">
    <source>
        <dbReference type="Pfam" id="PF26253"/>
    </source>
</evidence>
<dbReference type="GO" id="GO:0003723">
    <property type="term" value="F:RNA binding"/>
    <property type="evidence" value="ECO:0007669"/>
    <property type="project" value="UniProtKB-KW"/>
</dbReference>
<evidence type="ECO:0000256" key="5">
    <source>
        <dbReference type="ARBA" id="ARBA00022884"/>
    </source>
</evidence>
<dbReference type="EMBL" id="IACT01006316">
    <property type="protein sequence ID" value="LAC25450.1"/>
    <property type="molecule type" value="mRNA"/>
</dbReference>
<evidence type="ECO:0000256" key="2">
    <source>
        <dbReference type="ARBA" id="ARBA00022484"/>
    </source>
</evidence>
<evidence type="ECO:0000256" key="6">
    <source>
        <dbReference type="ARBA" id="ARBA00023158"/>
    </source>
</evidence>
<keyword evidence="2 8" id="KW-0696">RNA-directed RNA polymerase</keyword>
<keyword evidence="4 8" id="KW-0548">Nucleotidyltransferase</keyword>
<dbReference type="Pfam" id="PF05183">
    <property type="entry name" value="RdRP"/>
    <property type="match status" value="1"/>
</dbReference>
<dbReference type="GO" id="GO:0030422">
    <property type="term" value="P:siRNA processing"/>
    <property type="evidence" value="ECO:0007669"/>
    <property type="project" value="TreeGrafter"/>
</dbReference>
<evidence type="ECO:0000256" key="4">
    <source>
        <dbReference type="ARBA" id="ARBA00022695"/>
    </source>
</evidence>
<dbReference type="GO" id="GO:0031380">
    <property type="term" value="C:nuclear RNA-directed RNA polymerase complex"/>
    <property type="evidence" value="ECO:0007669"/>
    <property type="project" value="TreeGrafter"/>
</dbReference>
<dbReference type="AlphaFoldDB" id="A0A6A7G3N6"/>
<evidence type="ECO:0000256" key="1">
    <source>
        <dbReference type="ARBA" id="ARBA00005762"/>
    </source>
</evidence>
<feature type="domain" description="RDRP C-terminal head" evidence="10">
    <location>
        <begin position="653"/>
        <end position="777"/>
    </location>
</feature>
<dbReference type="InterPro" id="IPR057596">
    <property type="entry name" value="RDRP_core"/>
</dbReference>
<evidence type="ECO:0000256" key="7">
    <source>
        <dbReference type="ARBA" id="ARBA00048744"/>
    </source>
</evidence>
<dbReference type="PANTHER" id="PTHR23079:SF55">
    <property type="entry name" value="RNA-DIRECTED RNA POLYMERASE"/>
    <property type="match status" value="1"/>
</dbReference>
<reference evidence="11" key="1">
    <citation type="submission" date="2017-11" db="EMBL/GenBank/DDBJ databases">
        <title>The sensing device of the deep-sea amphipod.</title>
        <authorList>
            <person name="Kobayashi H."/>
            <person name="Nagahama T."/>
            <person name="Arai W."/>
            <person name="Sasagawa Y."/>
            <person name="Umeda M."/>
            <person name="Hayashi T."/>
            <person name="Nikaido I."/>
            <person name="Watanabe H."/>
            <person name="Oguri K."/>
            <person name="Kitazato H."/>
            <person name="Fujioka K."/>
            <person name="Kido Y."/>
            <person name="Takami H."/>
        </authorList>
    </citation>
    <scope>NUCLEOTIDE SEQUENCE</scope>
    <source>
        <tissue evidence="11">Whole body</tissue>
    </source>
</reference>